<dbReference type="KEGG" id="gfm:Enr17x_30600"/>
<evidence type="ECO:0000313" key="3">
    <source>
        <dbReference type="Proteomes" id="UP000318313"/>
    </source>
</evidence>
<dbReference type="AlphaFoldDB" id="A0A518ID57"/>
<name>A0A518ID57_9PLAN</name>
<sequence length="196" mass="21640">MTNTDKRPTQLKNTLAKLMDNRIVLSLACLLVGGVMAYLSWDLYEEITAKEALNHEVKLHKHLQFFYHIFGKWGVVSITGLTALFLWGVAIYCLFVGDISDKPVDIEEVTTESAVWKKIIFLWMGPPLLAWGLYVIKAIVAGNLSLNYAMYLVLGAALGAIVGIAGGKADEKYSLAVLVCVTSYIGTTIVWAVYFS</sequence>
<dbReference type="EMBL" id="CP037452">
    <property type="protein sequence ID" value="QDV51008.1"/>
    <property type="molecule type" value="Genomic_DNA"/>
</dbReference>
<evidence type="ECO:0000256" key="1">
    <source>
        <dbReference type="SAM" id="Phobius"/>
    </source>
</evidence>
<accession>A0A518ID57</accession>
<keyword evidence="3" id="KW-1185">Reference proteome</keyword>
<protein>
    <submittedName>
        <fullName evidence="2">Uncharacterized protein</fullName>
    </submittedName>
</protein>
<keyword evidence="1" id="KW-1133">Transmembrane helix</keyword>
<proteinExistence type="predicted"/>
<keyword evidence="1" id="KW-0812">Transmembrane</keyword>
<keyword evidence="1" id="KW-0472">Membrane</keyword>
<feature type="transmembrane region" description="Helical" evidence="1">
    <location>
        <begin position="73"/>
        <end position="95"/>
    </location>
</feature>
<organism evidence="2 3">
    <name type="scientific">Gimesia fumaroli</name>
    <dbReference type="NCBI Taxonomy" id="2527976"/>
    <lineage>
        <taxon>Bacteria</taxon>
        <taxon>Pseudomonadati</taxon>
        <taxon>Planctomycetota</taxon>
        <taxon>Planctomycetia</taxon>
        <taxon>Planctomycetales</taxon>
        <taxon>Planctomycetaceae</taxon>
        <taxon>Gimesia</taxon>
    </lineage>
</organism>
<dbReference type="RefSeq" id="WP_145309916.1">
    <property type="nucleotide sequence ID" value="NZ_CP037452.1"/>
</dbReference>
<feature type="transmembrane region" description="Helical" evidence="1">
    <location>
        <begin position="115"/>
        <end position="136"/>
    </location>
</feature>
<feature type="transmembrane region" description="Helical" evidence="1">
    <location>
        <begin position="21"/>
        <end position="41"/>
    </location>
</feature>
<evidence type="ECO:0000313" key="2">
    <source>
        <dbReference type="EMBL" id="QDV51008.1"/>
    </source>
</evidence>
<feature type="transmembrane region" description="Helical" evidence="1">
    <location>
        <begin position="148"/>
        <end position="166"/>
    </location>
</feature>
<gene>
    <name evidence="2" type="ORF">Enr17x_30600</name>
</gene>
<reference evidence="2 3" key="1">
    <citation type="submission" date="2019-03" db="EMBL/GenBank/DDBJ databases">
        <title>Deep-cultivation of Planctomycetes and their phenomic and genomic characterization uncovers novel biology.</title>
        <authorList>
            <person name="Wiegand S."/>
            <person name="Jogler M."/>
            <person name="Boedeker C."/>
            <person name="Pinto D."/>
            <person name="Vollmers J."/>
            <person name="Rivas-Marin E."/>
            <person name="Kohn T."/>
            <person name="Peeters S.H."/>
            <person name="Heuer A."/>
            <person name="Rast P."/>
            <person name="Oberbeckmann S."/>
            <person name="Bunk B."/>
            <person name="Jeske O."/>
            <person name="Meyerdierks A."/>
            <person name="Storesund J.E."/>
            <person name="Kallscheuer N."/>
            <person name="Luecker S."/>
            <person name="Lage O.M."/>
            <person name="Pohl T."/>
            <person name="Merkel B.J."/>
            <person name="Hornburger P."/>
            <person name="Mueller R.-W."/>
            <person name="Bruemmer F."/>
            <person name="Labrenz M."/>
            <person name="Spormann A.M."/>
            <person name="Op den Camp H."/>
            <person name="Overmann J."/>
            <person name="Amann R."/>
            <person name="Jetten M.S.M."/>
            <person name="Mascher T."/>
            <person name="Medema M.H."/>
            <person name="Devos D.P."/>
            <person name="Kaster A.-K."/>
            <person name="Ovreas L."/>
            <person name="Rohde M."/>
            <person name="Galperin M.Y."/>
            <person name="Jogler C."/>
        </authorList>
    </citation>
    <scope>NUCLEOTIDE SEQUENCE [LARGE SCALE GENOMIC DNA]</scope>
    <source>
        <strain evidence="2 3">Enr17</strain>
    </source>
</reference>
<dbReference type="Proteomes" id="UP000318313">
    <property type="component" value="Chromosome"/>
</dbReference>
<feature type="transmembrane region" description="Helical" evidence="1">
    <location>
        <begin position="173"/>
        <end position="194"/>
    </location>
</feature>